<dbReference type="AlphaFoldDB" id="M2QEL4"/>
<proteinExistence type="predicted"/>
<sequence length="112" mass="12710">MSVTLDQIEFAIQTIKSLAEKLPDSVPEASKEDKIYQVLKLNREGDTIWETFNRCMDILIAEDTRDPTTGRLPYIRRGRHGIVKVAAYLALVADDKAMKPFYELMIISALHG</sequence>
<evidence type="ECO:0000313" key="1">
    <source>
        <dbReference type="EMBL" id="EMD30430.1"/>
    </source>
</evidence>
<dbReference type="EMBL" id="KB446162">
    <property type="protein sequence ID" value="EMD30430.1"/>
    <property type="molecule type" value="Genomic_DNA"/>
</dbReference>
<protein>
    <submittedName>
        <fullName evidence="1">Uncharacterized protein</fullName>
    </submittedName>
</protein>
<dbReference type="OrthoDB" id="3010994at2759"/>
<name>M2QEL4_CERS8</name>
<organism evidence="1 2">
    <name type="scientific">Ceriporiopsis subvermispora (strain B)</name>
    <name type="common">White-rot fungus</name>
    <name type="synonym">Gelatoporia subvermispora</name>
    <dbReference type="NCBI Taxonomy" id="914234"/>
    <lineage>
        <taxon>Eukaryota</taxon>
        <taxon>Fungi</taxon>
        <taxon>Dikarya</taxon>
        <taxon>Basidiomycota</taxon>
        <taxon>Agaricomycotina</taxon>
        <taxon>Agaricomycetes</taxon>
        <taxon>Polyporales</taxon>
        <taxon>Gelatoporiaceae</taxon>
        <taxon>Gelatoporia</taxon>
    </lineage>
</organism>
<evidence type="ECO:0000313" key="2">
    <source>
        <dbReference type="Proteomes" id="UP000016930"/>
    </source>
</evidence>
<dbReference type="Proteomes" id="UP000016930">
    <property type="component" value="Unassembled WGS sequence"/>
</dbReference>
<keyword evidence="2" id="KW-1185">Reference proteome</keyword>
<dbReference type="HOGENOM" id="CLU_2145573_0_0_1"/>
<accession>M2QEL4</accession>
<gene>
    <name evidence="1" type="ORF">CERSUDRAFT_101389</name>
</gene>
<reference evidence="1 2" key="1">
    <citation type="journal article" date="2012" name="Proc. Natl. Acad. Sci. U.S.A.">
        <title>Comparative genomics of Ceriporiopsis subvermispora and Phanerochaete chrysosporium provide insight into selective ligninolysis.</title>
        <authorList>
            <person name="Fernandez-Fueyo E."/>
            <person name="Ruiz-Duenas F.J."/>
            <person name="Ferreira P."/>
            <person name="Floudas D."/>
            <person name="Hibbett D.S."/>
            <person name="Canessa P."/>
            <person name="Larrondo L.F."/>
            <person name="James T.Y."/>
            <person name="Seelenfreund D."/>
            <person name="Lobos S."/>
            <person name="Polanco R."/>
            <person name="Tello M."/>
            <person name="Honda Y."/>
            <person name="Watanabe T."/>
            <person name="Watanabe T."/>
            <person name="Ryu J.S."/>
            <person name="Kubicek C.P."/>
            <person name="Schmoll M."/>
            <person name="Gaskell J."/>
            <person name="Hammel K.E."/>
            <person name="St John F.J."/>
            <person name="Vanden Wymelenberg A."/>
            <person name="Sabat G."/>
            <person name="Splinter BonDurant S."/>
            <person name="Syed K."/>
            <person name="Yadav J.S."/>
            <person name="Doddapaneni H."/>
            <person name="Subramanian V."/>
            <person name="Lavin J.L."/>
            <person name="Oguiza J.A."/>
            <person name="Perez G."/>
            <person name="Pisabarro A.G."/>
            <person name="Ramirez L."/>
            <person name="Santoyo F."/>
            <person name="Master E."/>
            <person name="Coutinho P.M."/>
            <person name="Henrissat B."/>
            <person name="Lombard V."/>
            <person name="Magnuson J.K."/>
            <person name="Kuees U."/>
            <person name="Hori C."/>
            <person name="Igarashi K."/>
            <person name="Samejima M."/>
            <person name="Held B.W."/>
            <person name="Barry K.W."/>
            <person name="LaButti K.M."/>
            <person name="Lapidus A."/>
            <person name="Lindquist E.A."/>
            <person name="Lucas S.M."/>
            <person name="Riley R."/>
            <person name="Salamov A.A."/>
            <person name="Hoffmeister D."/>
            <person name="Schwenk D."/>
            <person name="Hadar Y."/>
            <person name="Yarden O."/>
            <person name="de Vries R.P."/>
            <person name="Wiebenga A."/>
            <person name="Stenlid J."/>
            <person name="Eastwood D."/>
            <person name="Grigoriev I.V."/>
            <person name="Berka R.M."/>
            <person name="Blanchette R.A."/>
            <person name="Kersten P."/>
            <person name="Martinez A.T."/>
            <person name="Vicuna R."/>
            <person name="Cullen D."/>
        </authorList>
    </citation>
    <scope>NUCLEOTIDE SEQUENCE [LARGE SCALE GENOMIC DNA]</scope>
    <source>
        <strain evidence="1 2">B</strain>
    </source>
</reference>